<evidence type="ECO:0000256" key="2">
    <source>
        <dbReference type="ARBA" id="ARBA00022475"/>
    </source>
</evidence>
<dbReference type="RefSeq" id="WP_128219121.1">
    <property type="nucleotide sequence ID" value="NZ_CP034929.1"/>
</dbReference>
<evidence type="ECO:0000256" key="3">
    <source>
        <dbReference type="ARBA" id="ARBA00022692"/>
    </source>
</evidence>
<evidence type="ECO:0000256" key="6">
    <source>
        <dbReference type="SAM" id="Phobius"/>
    </source>
</evidence>
<protein>
    <submittedName>
        <fullName evidence="8">DUF3817 domain-containing protein</fullName>
    </submittedName>
</protein>
<evidence type="ECO:0000259" key="7">
    <source>
        <dbReference type="Pfam" id="PF12823"/>
    </source>
</evidence>
<evidence type="ECO:0000313" key="9">
    <source>
        <dbReference type="Proteomes" id="UP001596098"/>
    </source>
</evidence>
<feature type="transmembrane region" description="Helical" evidence="6">
    <location>
        <begin position="62"/>
        <end position="82"/>
    </location>
</feature>
<keyword evidence="5 6" id="KW-0472">Membrane</keyword>
<dbReference type="NCBIfam" id="TIGR03954">
    <property type="entry name" value="integ_memb_HG"/>
    <property type="match status" value="1"/>
</dbReference>
<feature type="transmembrane region" description="Helical" evidence="6">
    <location>
        <begin position="12"/>
        <end position="30"/>
    </location>
</feature>
<dbReference type="Proteomes" id="UP001596098">
    <property type="component" value="Unassembled WGS sequence"/>
</dbReference>
<sequence length="129" mass="14352">MKKALFRYRLMAYIVGVLLIVLCLVGVPLSNFDGQPLWGVDAIGTPNWFDEGSNAEKAGSFITSWLGTLHGWLYMIFLVMAFSLSRKAKWSMGYTLGILVAGTIPVVSFWAEHKASTRIKNDFPDEFAA</sequence>
<dbReference type="Pfam" id="PF12823">
    <property type="entry name" value="DUF3817"/>
    <property type="match status" value="1"/>
</dbReference>
<keyword evidence="4 6" id="KW-1133">Transmembrane helix</keyword>
<dbReference type="PANTHER" id="PTHR40077">
    <property type="entry name" value="MEMBRANE PROTEIN-RELATED"/>
    <property type="match status" value="1"/>
</dbReference>
<reference evidence="9" key="1">
    <citation type="journal article" date="2019" name="Int. J. Syst. Evol. Microbiol.">
        <title>The Global Catalogue of Microorganisms (GCM) 10K type strain sequencing project: providing services to taxonomists for standard genome sequencing and annotation.</title>
        <authorList>
            <consortium name="The Broad Institute Genomics Platform"/>
            <consortium name="The Broad Institute Genome Sequencing Center for Infectious Disease"/>
            <person name="Wu L."/>
            <person name="Ma J."/>
        </authorList>
    </citation>
    <scope>NUCLEOTIDE SEQUENCE [LARGE SCALE GENOMIC DNA]</scope>
    <source>
        <strain evidence="9">DFY28</strain>
    </source>
</reference>
<evidence type="ECO:0000256" key="5">
    <source>
        <dbReference type="ARBA" id="ARBA00023136"/>
    </source>
</evidence>
<accession>A0ABW1R046</accession>
<dbReference type="PANTHER" id="PTHR40077:SF2">
    <property type="entry name" value="MEMBRANE PROTEIN"/>
    <property type="match status" value="1"/>
</dbReference>
<keyword evidence="3 6" id="KW-0812">Transmembrane</keyword>
<keyword evidence="2" id="KW-1003">Cell membrane</keyword>
<name>A0ABW1R046_9ACTN</name>
<evidence type="ECO:0000313" key="8">
    <source>
        <dbReference type="EMBL" id="MFC6154838.1"/>
    </source>
</evidence>
<feature type="domain" description="DUF3817" evidence="7">
    <location>
        <begin position="7"/>
        <end position="115"/>
    </location>
</feature>
<dbReference type="InterPro" id="IPR023845">
    <property type="entry name" value="DUF3817_TM"/>
</dbReference>
<gene>
    <name evidence="8" type="ORF">ACFPWU_14310</name>
</gene>
<comment type="caution">
    <text evidence="8">The sequence shown here is derived from an EMBL/GenBank/DDBJ whole genome shotgun (WGS) entry which is preliminary data.</text>
</comment>
<organism evidence="8 9">
    <name type="scientific">Nocardioides yefusunii</name>
    <dbReference type="NCBI Taxonomy" id="2500546"/>
    <lineage>
        <taxon>Bacteria</taxon>
        <taxon>Bacillati</taxon>
        <taxon>Actinomycetota</taxon>
        <taxon>Actinomycetes</taxon>
        <taxon>Propionibacteriales</taxon>
        <taxon>Nocardioidaceae</taxon>
        <taxon>Nocardioides</taxon>
    </lineage>
</organism>
<keyword evidence="9" id="KW-1185">Reference proteome</keyword>
<feature type="transmembrane region" description="Helical" evidence="6">
    <location>
        <begin position="94"/>
        <end position="111"/>
    </location>
</feature>
<proteinExistence type="predicted"/>
<evidence type="ECO:0000256" key="4">
    <source>
        <dbReference type="ARBA" id="ARBA00022989"/>
    </source>
</evidence>
<comment type="subcellular location">
    <subcellularLocation>
        <location evidence="1">Cell membrane</location>
        <topology evidence="1">Multi-pass membrane protein</topology>
    </subcellularLocation>
</comment>
<dbReference type="EMBL" id="JBHSQI010000009">
    <property type="protein sequence ID" value="MFC6154838.1"/>
    <property type="molecule type" value="Genomic_DNA"/>
</dbReference>
<evidence type="ECO:0000256" key="1">
    <source>
        <dbReference type="ARBA" id="ARBA00004651"/>
    </source>
</evidence>